<dbReference type="AlphaFoldDB" id="A0A1L9R6K7"/>
<evidence type="ECO:0000313" key="2">
    <source>
        <dbReference type="EMBL" id="OJJ30539.1"/>
    </source>
</evidence>
<dbReference type="Proteomes" id="UP000184383">
    <property type="component" value="Unassembled WGS sequence"/>
</dbReference>
<keyword evidence="1" id="KW-0472">Membrane</keyword>
<feature type="transmembrane region" description="Helical" evidence="1">
    <location>
        <begin position="55"/>
        <end position="76"/>
    </location>
</feature>
<name>A0A1L9R6K7_ASPWE</name>
<dbReference type="GeneID" id="63749554"/>
<organism evidence="2 3">
    <name type="scientific">Aspergillus wentii DTO 134E9</name>
    <dbReference type="NCBI Taxonomy" id="1073089"/>
    <lineage>
        <taxon>Eukaryota</taxon>
        <taxon>Fungi</taxon>
        <taxon>Dikarya</taxon>
        <taxon>Ascomycota</taxon>
        <taxon>Pezizomycotina</taxon>
        <taxon>Eurotiomycetes</taxon>
        <taxon>Eurotiomycetidae</taxon>
        <taxon>Eurotiales</taxon>
        <taxon>Aspergillaceae</taxon>
        <taxon>Aspergillus</taxon>
        <taxon>Aspergillus subgen. Cremei</taxon>
    </lineage>
</organism>
<dbReference type="OrthoDB" id="5043642at2759"/>
<sequence length="445" mass="51589">MWDWNRNKGFTLNPLCLELWKRIHFQKDIICTESDTEMDDDMEWTSTVWDYARGLHLSVAGQSALLILVLVIWSLWKYKRASLEIYNTDGILTFHHYKTSASPETIDLDPKRYPRTEPLKDFHLASSETPAFRPFKPKYHLTMGLESLDPSDLLIFDRTYTERIALRRSLLQKYPDEIVGVTNPENARIQLAVRELYGYLFEIYLPSRYPTIFKTCYDQHGSTSVENLITHKIMSTGKEKPKSLHTMLQIIAENIDEDFFILLPHHQSNPDETYYHLEAYSACFPSGFKPRDKMGKSLAGIHGPVPGYKEKLQKSMDRFFSRLEAGKCVKRVNWSVTVDEELFSNFDKSSPAMEGKLDRLDVQDLDLDKTFLRCERQTLHRLPTSGAIVFAFHTYLDRIEDIKKEGSGEDLALAIDGLEEGSVPDMFKYKNGEKWAGAIREFLRQ</sequence>
<dbReference type="EMBL" id="KV878217">
    <property type="protein sequence ID" value="OJJ30539.1"/>
    <property type="molecule type" value="Genomic_DNA"/>
</dbReference>
<evidence type="ECO:0000313" key="3">
    <source>
        <dbReference type="Proteomes" id="UP000184383"/>
    </source>
</evidence>
<protein>
    <recommendedName>
        <fullName evidence="4">HRQ family protein 2</fullName>
    </recommendedName>
</protein>
<reference evidence="3" key="1">
    <citation type="journal article" date="2017" name="Genome Biol.">
        <title>Comparative genomics reveals high biological diversity and specific adaptations in the industrially and medically important fungal genus Aspergillus.</title>
        <authorList>
            <person name="de Vries R.P."/>
            <person name="Riley R."/>
            <person name="Wiebenga A."/>
            <person name="Aguilar-Osorio G."/>
            <person name="Amillis S."/>
            <person name="Uchima C.A."/>
            <person name="Anderluh G."/>
            <person name="Asadollahi M."/>
            <person name="Askin M."/>
            <person name="Barry K."/>
            <person name="Battaglia E."/>
            <person name="Bayram O."/>
            <person name="Benocci T."/>
            <person name="Braus-Stromeyer S.A."/>
            <person name="Caldana C."/>
            <person name="Canovas D."/>
            <person name="Cerqueira G.C."/>
            <person name="Chen F."/>
            <person name="Chen W."/>
            <person name="Choi C."/>
            <person name="Clum A."/>
            <person name="Dos Santos R.A."/>
            <person name="Damasio A.R."/>
            <person name="Diallinas G."/>
            <person name="Emri T."/>
            <person name="Fekete E."/>
            <person name="Flipphi M."/>
            <person name="Freyberg S."/>
            <person name="Gallo A."/>
            <person name="Gournas C."/>
            <person name="Habgood R."/>
            <person name="Hainaut M."/>
            <person name="Harispe M.L."/>
            <person name="Henrissat B."/>
            <person name="Hilden K.S."/>
            <person name="Hope R."/>
            <person name="Hossain A."/>
            <person name="Karabika E."/>
            <person name="Karaffa L."/>
            <person name="Karanyi Z."/>
            <person name="Krasevec N."/>
            <person name="Kuo A."/>
            <person name="Kusch H."/>
            <person name="LaButti K."/>
            <person name="Lagendijk E.L."/>
            <person name="Lapidus A."/>
            <person name="Levasseur A."/>
            <person name="Lindquist E."/>
            <person name="Lipzen A."/>
            <person name="Logrieco A.F."/>
            <person name="MacCabe A."/>
            <person name="Maekelae M.R."/>
            <person name="Malavazi I."/>
            <person name="Melin P."/>
            <person name="Meyer V."/>
            <person name="Mielnichuk N."/>
            <person name="Miskei M."/>
            <person name="Molnar A.P."/>
            <person name="Mule G."/>
            <person name="Ngan C.Y."/>
            <person name="Orejas M."/>
            <person name="Orosz E."/>
            <person name="Ouedraogo J.P."/>
            <person name="Overkamp K.M."/>
            <person name="Park H.-S."/>
            <person name="Perrone G."/>
            <person name="Piumi F."/>
            <person name="Punt P.J."/>
            <person name="Ram A.F."/>
            <person name="Ramon A."/>
            <person name="Rauscher S."/>
            <person name="Record E."/>
            <person name="Riano-Pachon D.M."/>
            <person name="Robert V."/>
            <person name="Roehrig J."/>
            <person name="Ruller R."/>
            <person name="Salamov A."/>
            <person name="Salih N.S."/>
            <person name="Samson R.A."/>
            <person name="Sandor E."/>
            <person name="Sanguinetti M."/>
            <person name="Schuetze T."/>
            <person name="Sepcic K."/>
            <person name="Shelest E."/>
            <person name="Sherlock G."/>
            <person name="Sophianopoulou V."/>
            <person name="Squina F.M."/>
            <person name="Sun H."/>
            <person name="Susca A."/>
            <person name="Todd R.B."/>
            <person name="Tsang A."/>
            <person name="Unkles S.E."/>
            <person name="van de Wiele N."/>
            <person name="van Rossen-Uffink D."/>
            <person name="Oliveira J.V."/>
            <person name="Vesth T.C."/>
            <person name="Visser J."/>
            <person name="Yu J.-H."/>
            <person name="Zhou M."/>
            <person name="Andersen M.R."/>
            <person name="Archer D.B."/>
            <person name="Baker S.E."/>
            <person name="Benoit I."/>
            <person name="Brakhage A.A."/>
            <person name="Braus G.H."/>
            <person name="Fischer R."/>
            <person name="Frisvad J.C."/>
            <person name="Goldman G.H."/>
            <person name="Houbraken J."/>
            <person name="Oakley B."/>
            <person name="Pocsi I."/>
            <person name="Scazzocchio C."/>
            <person name="Seiboth B."/>
            <person name="vanKuyk P.A."/>
            <person name="Wortman J."/>
            <person name="Dyer P.S."/>
            <person name="Grigoriev I.V."/>
        </authorList>
    </citation>
    <scope>NUCLEOTIDE SEQUENCE [LARGE SCALE GENOMIC DNA]</scope>
    <source>
        <strain evidence="3">DTO 134E9</strain>
    </source>
</reference>
<dbReference type="STRING" id="1073089.A0A1L9R6K7"/>
<keyword evidence="1" id="KW-0812">Transmembrane</keyword>
<evidence type="ECO:0000256" key="1">
    <source>
        <dbReference type="SAM" id="Phobius"/>
    </source>
</evidence>
<keyword evidence="3" id="KW-1185">Reference proteome</keyword>
<evidence type="ECO:0008006" key="4">
    <source>
        <dbReference type="Google" id="ProtNLM"/>
    </source>
</evidence>
<keyword evidence="1" id="KW-1133">Transmembrane helix</keyword>
<dbReference type="RefSeq" id="XP_040684216.1">
    <property type="nucleotide sequence ID" value="XM_040833706.1"/>
</dbReference>
<proteinExistence type="predicted"/>
<gene>
    <name evidence="2" type="ORF">ASPWEDRAFT_32707</name>
</gene>
<dbReference type="InterPro" id="IPR021848">
    <property type="entry name" value="HODM_asu-like"/>
</dbReference>
<accession>A0A1L9R6K7</accession>
<dbReference type="VEuPathDB" id="FungiDB:ASPWEDRAFT_32707"/>
<dbReference type="Pfam" id="PF11927">
    <property type="entry name" value="HODM_asu-like"/>
    <property type="match status" value="1"/>
</dbReference>